<dbReference type="HOGENOM" id="CLU_2414198_0_0_1"/>
<reference evidence="1 2" key="1">
    <citation type="submission" date="2014-04" db="EMBL/GenBank/DDBJ databases">
        <authorList>
            <consortium name="DOE Joint Genome Institute"/>
            <person name="Kuo A."/>
            <person name="Kohler A."/>
            <person name="Costa M.D."/>
            <person name="Nagy L.G."/>
            <person name="Floudas D."/>
            <person name="Copeland A."/>
            <person name="Barry K.W."/>
            <person name="Cichocki N."/>
            <person name="Veneault-Fourrey C."/>
            <person name="LaButti K."/>
            <person name="Lindquist E.A."/>
            <person name="Lipzen A."/>
            <person name="Lundell T."/>
            <person name="Morin E."/>
            <person name="Murat C."/>
            <person name="Sun H."/>
            <person name="Tunlid A."/>
            <person name="Henrissat B."/>
            <person name="Grigoriev I.V."/>
            <person name="Hibbett D.S."/>
            <person name="Martin F."/>
            <person name="Nordberg H.P."/>
            <person name="Cantor M.N."/>
            <person name="Hua S.X."/>
        </authorList>
    </citation>
    <scope>NUCLEOTIDE SEQUENCE [LARGE SCALE GENOMIC DNA]</scope>
    <source>
        <strain evidence="1 2">Marx 270</strain>
    </source>
</reference>
<keyword evidence="2" id="KW-1185">Reference proteome</keyword>
<accession>A0A0C3NAE8</accession>
<dbReference type="EMBL" id="KN832019">
    <property type="protein sequence ID" value="KIN98079.1"/>
    <property type="molecule type" value="Genomic_DNA"/>
</dbReference>
<proteinExistence type="predicted"/>
<organism evidence="1 2">
    <name type="scientific">Pisolithus tinctorius Marx 270</name>
    <dbReference type="NCBI Taxonomy" id="870435"/>
    <lineage>
        <taxon>Eukaryota</taxon>
        <taxon>Fungi</taxon>
        <taxon>Dikarya</taxon>
        <taxon>Basidiomycota</taxon>
        <taxon>Agaricomycotina</taxon>
        <taxon>Agaricomycetes</taxon>
        <taxon>Agaricomycetidae</taxon>
        <taxon>Boletales</taxon>
        <taxon>Sclerodermatineae</taxon>
        <taxon>Pisolithaceae</taxon>
        <taxon>Pisolithus</taxon>
    </lineage>
</organism>
<evidence type="ECO:0000313" key="1">
    <source>
        <dbReference type="EMBL" id="KIN98079.1"/>
    </source>
</evidence>
<name>A0A0C3NAE8_PISTI</name>
<dbReference type="Proteomes" id="UP000054217">
    <property type="component" value="Unassembled WGS sequence"/>
</dbReference>
<dbReference type="OrthoDB" id="2689786at2759"/>
<gene>
    <name evidence="1" type="ORF">M404DRAFT_860898</name>
</gene>
<protein>
    <submittedName>
        <fullName evidence="1">Uncharacterized protein</fullName>
    </submittedName>
</protein>
<sequence length="92" mass="10567">MPFSADTNWLQGLLKIFEVSHDKNAPLESRYYGPYDRLFNYAVIEGSFTFFLAPQAAPDEASQRDAVDFVYFMVVLNQEQKPVLIADIKNDK</sequence>
<reference evidence="2" key="2">
    <citation type="submission" date="2015-01" db="EMBL/GenBank/DDBJ databases">
        <title>Evolutionary Origins and Diversification of the Mycorrhizal Mutualists.</title>
        <authorList>
            <consortium name="DOE Joint Genome Institute"/>
            <consortium name="Mycorrhizal Genomics Consortium"/>
            <person name="Kohler A."/>
            <person name="Kuo A."/>
            <person name="Nagy L.G."/>
            <person name="Floudas D."/>
            <person name="Copeland A."/>
            <person name="Barry K.W."/>
            <person name="Cichocki N."/>
            <person name="Veneault-Fourrey C."/>
            <person name="LaButti K."/>
            <person name="Lindquist E.A."/>
            <person name="Lipzen A."/>
            <person name="Lundell T."/>
            <person name="Morin E."/>
            <person name="Murat C."/>
            <person name="Riley R."/>
            <person name="Ohm R."/>
            <person name="Sun H."/>
            <person name="Tunlid A."/>
            <person name="Henrissat B."/>
            <person name="Grigoriev I.V."/>
            <person name="Hibbett D.S."/>
            <person name="Martin F."/>
        </authorList>
    </citation>
    <scope>NUCLEOTIDE SEQUENCE [LARGE SCALE GENOMIC DNA]</scope>
    <source>
        <strain evidence="2">Marx 270</strain>
    </source>
</reference>
<evidence type="ECO:0000313" key="2">
    <source>
        <dbReference type="Proteomes" id="UP000054217"/>
    </source>
</evidence>
<dbReference type="InParanoid" id="A0A0C3NAE8"/>
<dbReference type="AlphaFoldDB" id="A0A0C3NAE8"/>